<dbReference type="EMBL" id="CM042889">
    <property type="protein sequence ID" value="KAI4319861.1"/>
    <property type="molecule type" value="Genomic_DNA"/>
</dbReference>
<comment type="caution">
    <text evidence="1">The sequence shown here is derived from an EMBL/GenBank/DDBJ whole genome shotgun (WGS) entry which is preliminary data.</text>
</comment>
<evidence type="ECO:0000313" key="1">
    <source>
        <dbReference type="EMBL" id="KAI4319861.1"/>
    </source>
</evidence>
<keyword evidence="2" id="KW-1185">Reference proteome</keyword>
<name>A0ACB9MAE4_9MYRT</name>
<dbReference type="Proteomes" id="UP001057402">
    <property type="component" value="Chromosome 10"/>
</dbReference>
<protein>
    <submittedName>
        <fullName evidence="1">Uncharacterized protein</fullName>
    </submittedName>
</protein>
<evidence type="ECO:0000313" key="2">
    <source>
        <dbReference type="Proteomes" id="UP001057402"/>
    </source>
</evidence>
<proteinExistence type="predicted"/>
<gene>
    <name evidence="1" type="ORF">MLD38_033410</name>
</gene>
<reference evidence="2" key="1">
    <citation type="journal article" date="2023" name="Front. Plant Sci.">
        <title>Chromosomal-level genome assembly of Melastoma candidum provides insights into trichome evolution.</title>
        <authorList>
            <person name="Zhong Y."/>
            <person name="Wu W."/>
            <person name="Sun C."/>
            <person name="Zou P."/>
            <person name="Liu Y."/>
            <person name="Dai S."/>
            <person name="Zhou R."/>
        </authorList>
    </citation>
    <scope>NUCLEOTIDE SEQUENCE [LARGE SCALE GENOMIC DNA]</scope>
</reference>
<accession>A0ACB9MAE4</accession>
<sequence>MWTGCSLAIVAFCTPSDGIIRIGLTTKRLDQVNPVAGMINSKEGTVFRGPAGRYHLQNHLGRSQDIDIVVLKNGMDAQ</sequence>
<organism evidence="1 2">
    <name type="scientific">Melastoma candidum</name>
    <dbReference type="NCBI Taxonomy" id="119954"/>
    <lineage>
        <taxon>Eukaryota</taxon>
        <taxon>Viridiplantae</taxon>
        <taxon>Streptophyta</taxon>
        <taxon>Embryophyta</taxon>
        <taxon>Tracheophyta</taxon>
        <taxon>Spermatophyta</taxon>
        <taxon>Magnoliopsida</taxon>
        <taxon>eudicotyledons</taxon>
        <taxon>Gunneridae</taxon>
        <taxon>Pentapetalae</taxon>
        <taxon>rosids</taxon>
        <taxon>malvids</taxon>
        <taxon>Myrtales</taxon>
        <taxon>Melastomataceae</taxon>
        <taxon>Melastomatoideae</taxon>
        <taxon>Melastomateae</taxon>
        <taxon>Melastoma</taxon>
    </lineage>
</organism>